<name>A0A0V1KQE2_9BILA</name>
<dbReference type="Proteomes" id="UP000054721">
    <property type="component" value="Unassembled WGS sequence"/>
</dbReference>
<dbReference type="InterPro" id="IPR028150">
    <property type="entry name" value="Lustrin_cystein"/>
</dbReference>
<reference evidence="2 3" key="1">
    <citation type="submission" date="2015-05" db="EMBL/GenBank/DDBJ databases">
        <title>Evolution of Trichinella species and genotypes.</title>
        <authorList>
            <person name="Korhonen P.K."/>
            <person name="Edoardo P."/>
            <person name="Giuseppe L.R."/>
            <person name="Gasser R.B."/>
        </authorList>
    </citation>
    <scope>NUCLEOTIDE SEQUENCE [LARGE SCALE GENOMIC DNA]</scope>
    <source>
        <strain evidence="2">ISS10</strain>
    </source>
</reference>
<dbReference type="InterPro" id="IPR036880">
    <property type="entry name" value="Kunitz_BPTI_sf"/>
</dbReference>
<evidence type="ECO:0000313" key="2">
    <source>
        <dbReference type="EMBL" id="KRZ49659.1"/>
    </source>
</evidence>
<dbReference type="InterPro" id="IPR002223">
    <property type="entry name" value="Kunitz_BPTI"/>
</dbReference>
<dbReference type="Gene3D" id="4.10.410.10">
    <property type="entry name" value="Pancreatic trypsin inhibitor Kunitz domain"/>
    <property type="match status" value="4"/>
</dbReference>
<feature type="domain" description="BPTI/Kunitz inhibitor" evidence="1">
    <location>
        <begin position="692"/>
        <end position="739"/>
    </location>
</feature>
<comment type="caution">
    <text evidence="2">The sequence shown here is derived from an EMBL/GenBank/DDBJ whole genome shotgun (WGS) entry which is preliminary data.</text>
</comment>
<dbReference type="GO" id="GO:0004867">
    <property type="term" value="F:serine-type endopeptidase inhibitor activity"/>
    <property type="evidence" value="ECO:0007669"/>
    <property type="project" value="InterPro"/>
</dbReference>
<feature type="domain" description="BPTI/Kunitz inhibitor" evidence="1">
    <location>
        <begin position="439"/>
        <end position="489"/>
    </location>
</feature>
<dbReference type="CDD" id="cd22593">
    <property type="entry name" value="Kunitz_conkunitzin"/>
    <property type="match status" value="2"/>
</dbReference>
<dbReference type="SUPFAM" id="SSF57362">
    <property type="entry name" value="BPTI-like"/>
    <property type="match status" value="4"/>
</dbReference>
<dbReference type="SMART" id="SM00289">
    <property type="entry name" value="WR1"/>
    <property type="match status" value="11"/>
</dbReference>
<gene>
    <name evidence="2" type="primary">ZC84.1</name>
    <name evidence="2" type="ORF">T02_5059</name>
</gene>
<dbReference type="PROSITE" id="PS00280">
    <property type="entry name" value="BPTI_KUNITZ_1"/>
    <property type="match status" value="1"/>
</dbReference>
<dbReference type="PROSITE" id="PS50279">
    <property type="entry name" value="BPTI_KUNITZ_2"/>
    <property type="match status" value="4"/>
</dbReference>
<feature type="domain" description="BPTI/Kunitz inhibitor" evidence="1">
    <location>
        <begin position="342"/>
        <end position="390"/>
    </location>
</feature>
<proteinExistence type="predicted"/>
<evidence type="ECO:0000259" key="1">
    <source>
        <dbReference type="PROSITE" id="PS50279"/>
    </source>
</evidence>
<dbReference type="SMART" id="SM00131">
    <property type="entry name" value="KU"/>
    <property type="match status" value="4"/>
</dbReference>
<dbReference type="CDD" id="cd00109">
    <property type="entry name" value="Kunitz-type"/>
    <property type="match status" value="2"/>
</dbReference>
<dbReference type="STRING" id="6335.A0A0V1KQE2"/>
<dbReference type="OrthoDB" id="5950222at2759"/>
<protein>
    <recommendedName>
        <fullName evidence="1">BPTI/Kunitz inhibitor domain-containing protein</fullName>
    </recommendedName>
</protein>
<sequence length="1321" mass="143685">MRSKHISNGRSEVPTKEIEIGDCGENFIFNEQTGNCEAGSVHSRIKRQIYAIVGVPCNENIDCQTTDGGTYCDTTKRCACLPSFVNINGFCYKKINPGQSGCTYEEQCNSVWPGAYCSSDSICKCPDGQPPQRTRDGTVCTFPGSCPTNGIYSKLKGVDGYETPCSDGSDDYCPPTYDCLCNPPSLSSGSACTRSTFCCPSRALACIMPRDEGVFTGITVDRWYYNSMTSSCDLFSYRGGGGNANNFETKSQCESYCKTGCPRGQPLYSPGNIADRVPKDSRVTCSVSRTCAHDSNFYCHANQAVGGSVENYCCPRPSFICSQEGGLPTGSTTYVIPPTSFDPGLAGAGVTPKQRYYYDSDKRQCLPFTYNGQAGNFNNFDSESECKQFCSKTICPAGEPLRDNGNSLITCGVGGSGICPVRYECTNDGYCCPSREFVCNQEQAVGACANYAERWYFNSKSRSCERFFYSGCQGNFNNFNSYEQCLSYCGQSAIEPKCPQGFAFMESSGAYAECGGSSNSYSCPADYFCHYDGRRFGCCPTRRNLIISYMSVLHYNVQRKHAALIRSTLELFALALQFHVGIIIQEVKNVKRFGIMAVTETPTILPPELIVKITVMLEAVRKAANLSKNLEQVNLGFVMVILSAAQLVTLALEHQLNRLACVTITAVLLEASSIKKLQTMKVYFVVLLATICSLGRDPGAHCGTNTLTRYYFNAMTKTCEAFTYLGCEGNRNNFPSMEKYCPAGQIALRDVDSETLTICSMGMNTCPSGYSCVQSKLLGRSICCGSSAPSGVCPSGQNAYMDAMTNSPRQCQPNIDNSCPPGFFCSYSTTMMNSFCCGSAIIHCPQGGDPYMEPFLNTPRQCTPGISNTCPANYVCQSTLFNVGGLQSATGFCCGTPNVCPMNYAPFIQNNQPVTCVPNVFPSVCPAALNPCPTGKQPYRYEGAPVVCTQGSVTAGCPPGYSCDLHAETNSFYCCAFGGAQPVPVLPGEGCPSGYITIQPHRYCSPTVPGSCPANAVCSYHRNLNRYMCCMLSGMAPCMQRSFTLKMLSYQYSLHLDPTPELVQNPCTAPRQPYMNPVTYKPQVCLLGGTTTGCPAGYSCEYNKMLRNYYCCSKISPAPFPGSICKPGYVPYIDAATRQPLICPLNVPGFRCPEGYQCTYSDVNHQYYCCRRAGVVRPNGGQESQEMPAETLFLHEDCPRGRPYLYQRTKTPLSCVPWGSKCPSGYSCVQSRSRRNFLCCSNTFRLKPLPVSTSSDTPMLVGSACQTNDDCRPSPGENALCHDGLCACSASEMNLNGLCVTDKCPSPYQHVNGECVPVLSS</sequence>
<dbReference type="InterPro" id="IPR006150">
    <property type="entry name" value="Cys_repeat_1"/>
</dbReference>
<dbReference type="InterPro" id="IPR020901">
    <property type="entry name" value="Prtase_inh_Kunz-CS"/>
</dbReference>
<dbReference type="EMBL" id="JYDW01000300">
    <property type="protein sequence ID" value="KRZ49659.1"/>
    <property type="molecule type" value="Genomic_DNA"/>
</dbReference>
<dbReference type="PANTHER" id="PTHR46339">
    <property type="entry name" value="PROTEIN CBG15282-RELATED"/>
    <property type="match status" value="1"/>
</dbReference>
<dbReference type="InterPro" id="IPR053014">
    <property type="entry name" value="Cuticle_assoc_divergent"/>
</dbReference>
<feature type="domain" description="BPTI/Kunitz inhibitor" evidence="1">
    <location>
        <begin position="206"/>
        <end position="257"/>
    </location>
</feature>
<keyword evidence="3" id="KW-1185">Reference proteome</keyword>
<dbReference type="Pfam" id="PF14625">
    <property type="entry name" value="Lustrin_cystein"/>
    <property type="match status" value="9"/>
</dbReference>
<dbReference type="Pfam" id="PF01683">
    <property type="entry name" value="EB"/>
    <property type="match status" value="1"/>
</dbReference>
<accession>A0A0V1KQE2</accession>
<organism evidence="2 3">
    <name type="scientific">Trichinella nativa</name>
    <dbReference type="NCBI Taxonomy" id="6335"/>
    <lineage>
        <taxon>Eukaryota</taxon>
        <taxon>Metazoa</taxon>
        <taxon>Ecdysozoa</taxon>
        <taxon>Nematoda</taxon>
        <taxon>Enoplea</taxon>
        <taxon>Dorylaimia</taxon>
        <taxon>Trichinellida</taxon>
        <taxon>Trichinellidae</taxon>
        <taxon>Trichinella</taxon>
    </lineage>
</organism>
<dbReference type="PANTHER" id="PTHR46339:SF11">
    <property type="entry name" value="BPTI_KUNITZ INHIBITOR DOMAIN-CONTAINING PROTEIN"/>
    <property type="match status" value="1"/>
</dbReference>
<dbReference type="Pfam" id="PF00014">
    <property type="entry name" value="Kunitz_BPTI"/>
    <property type="match status" value="4"/>
</dbReference>
<evidence type="ECO:0000313" key="3">
    <source>
        <dbReference type="Proteomes" id="UP000054721"/>
    </source>
</evidence>
<dbReference type="InterPro" id="IPR006149">
    <property type="entry name" value="EB_dom"/>
</dbReference>